<name>A0A835I8X5_9MAGN</name>
<comment type="caution">
    <text evidence="1">The sequence shown here is derived from an EMBL/GenBank/DDBJ whole genome shotgun (WGS) entry which is preliminary data.</text>
</comment>
<proteinExistence type="predicted"/>
<organism evidence="1 2">
    <name type="scientific">Coptis chinensis</name>
    <dbReference type="NCBI Taxonomy" id="261450"/>
    <lineage>
        <taxon>Eukaryota</taxon>
        <taxon>Viridiplantae</taxon>
        <taxon>Streptophyta</taxon>
        <taxon>Embryophyta</taxon>
        <taxon>Tracheophyta</taxon>
        <taxon>Spermatophyta</taxon>
        <taxon>Magnoliopsida</taxon>
        <taxon>Ranunculales</taxon>
        <taxon>Ranunculaceae</taxon>
        <taxon>Coptidoideae</taxon>
        <taxon>Coptis</taxon>
    </lineage>
</organism>
<protein>
    <recommendedName>
        <fullName evidence="3">Ubiquitin-like protease family profile domain-containing protein</fullName>
    </recommendedName>
</protein>
<evidence type="ECO:0000313" key="2">
    <source>
        <dbReference type="Proteomes" id="UP000631114"/>
    </source>
</evidence>
<gene>
    <name evidence="1" type="ORF">IFM89_019317</name>
</gene>
<dbReference type="AlphaFoldDB" id="A0A835I8X5"/>
<sequence length="115" mass="13050">MESRMECAVEGIIETQHVEALEILLQGDLGVGLNPVEAGDFDGKGPRQPDGKQCGIHAMRFMRDIMSDPSPLPLKLKNLSHKRAFTDKEINEVRMDFVMFIQECIMNYPQDEDEL</sequence>
<evidence type="ECO:0000313" key="1">
    <source>
        <dbReference type="EMBL" id="KAF9614570.1"/>
    </source>
</evidence>
<dbReference type="SUPFAM" id="SSF54001">
    <property type="entry name" value="Cysteine proteinases"/>
    <property type="match status" value="1"/>
</dbReference>
<dbReference type="Gene3D" id="1.10.418.20">
    <property type="match status" value="1"/>
</dbReference>
<accession>A0A835I8X5</accession>
<dbReference type="InterPro" id="IPR038765">
    <property type="entry name" value="Papain-like_cys_pep_sf"/>
</dbReference>
<evidence type="ECO:0008006" key="3">
    <source>
        <dbReference type="Google" id="ProtNLM"/>
    </source>
</evidence>
<keyword evidence="2" id="KW-1185">Reference proteome</keyword>
<reference evidence="1 2" key="1">
    <citation type="submission" date="2020-10" db="EMBL/GenBank/DDBJ databases">
        <title>The Coptis chinensis genome and diversification of protoberbering-type alkaloids.</title>
        <authorList>
            <person name="Wang B."/>
            <person name="Shu S."/>
            <person name="Song C."/>
            <person name="Liu Y."/>
        </authorList>
    </citation>
    <scope>NUCLEOTIDE SEQUENCE [LARGE SCALE GENOMIC DNA]</scope>
    <source>
        <strain evidence="1">HL-2020</strain>
        <tissue evidence="1">Leaf</tissue>
    </source>
</reference>
<dbReference type="Proteomes" id="UP000631114">
    <property type="component" value="Unassembled WGS sequence"/>
</dbReference>
<dbReference type="EMBL" id="JADFTS010000003">
    <property type="protein sequence ID" value="KAF9614570.1"/>
    <property type="molecule type" value="Genomic_DNA"/>
</dbReference>